<accession>A0A433D7H6</accession>
<dbReference type="Proteomes" id="UP000268093">
    <property type="component" value="Unassembled WGS sequence"/>
</dbReference>
<dbReference type="GO" id="GO:0016787">
    <property type="term" value="F:hydrolase activity"/>
    <property type="evidence" value="ECO:0007669"/>
    <property type="project" value="UniProtKB-KW"/>
</dbReference>
<reference evidence="7 8" key="1">
    <citation type="journal article" date="2018" name="New Phytol.">
        <title>Phylogenomics of Endogonaceae and evolution of mycorrhizas within Mucoromycota.</title>
        <authorList>
            <person name="Chang Y."/>
            <person name="Desiro A."/>
            <person name="Na H."/>
            <person name="Sandor L."/>
            <person name="Lipzen A."/>
            <person name="Clum A."/>
            <person name="Barry K."/>
            <person name="Grigoriev I.V."/>
            <person name="Martin F.M."/>
            <person name="Stajich J.E."/>
            <person name="Smith M.E."/>
            <person name="Bonito G."/>
            <person name="Spatafora J.W."/>
        </authorList>
    </citation>
    <scope>NUCLEOTIDE SEQUENCE [LARGE SCALE GENOMIC DNA]</scope>
    <source>
        <strain evidence="7 8">GMNB39</strain>
    </source>
</reference>
<dbReference type="SUPFAM" id="SSF53474">
    <property type="entry name" value="alpha/beta-Hydrolases"/>
    <property type="match status" value="1"/>
</dbReference>
<dbReference type="Pfam" id="PF24708">
    <property type="entry name" value="Lip_C"/>
    <property type="match status" value="1"/>
</dbReference>
<name>A0A433D7H6_9FUNG</name>
<evidence type="ECO:0000259" key="6">
    <source>
        <dbReference type="Pfam" id="PF24708"/>
    </source>
</evidence>
<feature type="domain" description="Lipase-like C-terminal" evidence="6">
    <location>
        <begin position="116"/>
        <end position="187"/>
    </location>
</feature>
<dbReference type="InterPro" id="IPR056304">
    <property type="entry name" value="Lip-like_C"/>
</dbReference>
<dbReference type="GO" id="GO:0005576">
    <property type="term" value="C:extracellular region"/>
    <property type="evidence" value="ECO:0007669"/>
    <property type="project" value="UniProtKB-SubCell"/>
</dbReference>
<dbReference type="InterPro" id="IPR029058">
    <property type="entry name" value="AB_hydrolase_fold"/>
</dbReference>
<dbReference type="PANTHER" id="PTHR34043">
    <property type="entry name" value="ALPHA/BETA-HYDROLASES SUPERFAMILY PROTEIN"/>
    <property type="match status" value="1"/>
</dbReference>
<organism evidence="7 8">
    <name type="scientific">Jimgerdemannia flammicorona</name>
    <dbReference type="NCBI Taxonomy" id="994334"/>
    <lineage>
        <taxon>Eukaryota</taxon>
        <taxon>Fungi</taxon>
        <taxon>Fungi incertae sedis</taxon>
        <taxon>Mucoromycota</taxon>
        <taxon>Mucoromycotina</taxon>
        <taxon>Endogonomycetes</taxon>
        <taxon>Endogonales</taxon>
        <taxon>Endogonaceae</taxon>
        <taxon>Jimgerdemannia</taxon>
    </lineage>
</organism>
<dbReference type="Gene3D" id="3.40.50.1820">
    <property type="entry name" value="alpha/beta hydrolase"/>
    <property type="match status" value="1"/>
</dbReference>
<dbReference type="EMBL" id="RBNI01005327">
    <property type="protein sequence ID" value="RUP46818.1"/>
    <property type="molecule type" value="Genomic_DNA"/>
</dbReference>
<sequence>MPPHEHSNTLYLSRRESDEYSDNSAHHLSPPVSPSFSVTDTLSPTSTAFTDYGSDHDDYYEAPPLVLVAGFLAPSSKASWDPLEEIQELAIRDEAANGRWLLRRKFILVTPGMCSSLHDRACEIFAQLKGGRVDYGEEHSSEEGHGRYGRVYEGLYPQWSATHPLHFVGHSLGGPTIYKLQELLATGFFATAGHTNTSADWMRSLTGLSAPFRGTTAVYLLGTQPYPHPPGDVNPLSFGGIAYRALHLYEHLVPASLRRALFDLQVDHWDFSAHGLWNCLRKSPWAEGKDNAPYDLCVGARWRDWEKMRESKKWSGVGARTWYRSFATKLVAPPPTPTTLSTALTSLPLRLLSYWVQGYQFTPGTSAITPAEHAAAPNSFSLDPAVWGDNDGICCVVGQYHPGACKRCGGWYAQAPVGVAQKEDDEEDDSLPCLHRRSLNSRYAHYGAKEKEKIKDDEAEDEKPGVWHVTEVAGATHLDLGMWNGSDLHWTCWTDIVKWLGRVDEWAVRG</sequence>
<dbReference type="OrthoDB" id="206848at2759"/>
<protein>
    <recommendedName>
        <fullName evidence="6">Lipase-like C-terminal domain-containing protein</fullName>
    </recommendedName>
</protein>
<gene>
    <name evidence="7" type="ORF">BC936DRAFT_146489</name>
</gene>
<evidence type="ECO:0000256" key="4">
    <source>
        <dbReference type="ARBA" id="ARBA00022801"/>
    </source>
</evidence>
<evidence type="ECO:0000256" key="3">
    <source>
        <dbReference type="ARBA" id="ARBA00022729"/>
    </source>
</evidence>
<keyword evidence="5" id="KW-0443">Lipid metabolism</keyword>
<proteinExistence type="predicted"/>
<evidence type="ECO:0000256" key="1">
    <source>
        <dbReference type="ARBA" id="ARBA00004613"/>
    </source>
</evidence>
<comment type="subcellular location">
    <subcellularLocation>
        <location evidence="1">Secreted</location>
    </subcellularLocation>
</comment>
<comment type="caution">
    <text evidence="7">The sequence shown here is derived from an EMBL/GenBank/DDBJ whole genome shotgun (WGS) entry which is preliminary data.</text>
</comment>
<evidence type="ECO:0000256" key="5">
    <source>
        <dbReference type="ARBA" id="ARBA00023098"/>
    </source>
</evidence>
<keyword evidence="8" id="KW-1185">Reference proteome</keyword>
<evidence type="ECO:0000313" key="7">
    <source>
        <dbReference type="EMBL" id="RUP46818.1"/>
    </source>
</evidence>
<keyword evidence="2" id="KW-0964">Secreted</keyword>
<dbReference type="AlphaFoldDB" id="A0A433D7H6"/>
<evidence type="ECO:0000256" key="2">
    <source>
        <dbReference type="ARBA" id="ARBA00022525"/>
    </source>
</evidence>
<keyword evidence="3" id="KW-0732">Signal</keyword>
<keyword evidence="4" id="KW-0378">Hydrolase</keyword>
<evidence type="ECO:0000313" key="8">
    <source>
        <dbReference type="Proteomes" id="UP000268093"/>
    </source>
</evidence>
<dbReference type="GO" id="GO:0006629">
    <property type="term" value="P:lipid metabolic process"/>
    <property type="evidence" value="ECO:0007669"/>
    <property type="project" value="UniProtKB-KW"/>
</dbReference>
<dbReference type="PANTHER" id="PTHR34043:SF3">
    <property type="entry name" value="ALPHA_BETA-HYDROLASES SUPERFAMILY PROTEIN"/>
    <property type="match status" value="1"/>
</dbReference>